<dbReference type="GO" id="GO:0006310">
    <property type="term" value="P:DNA recombination"/>
    <property type="evidence" value="ECO:0007669"/>
    <property type="project" value="InterPro"/>
</dbReference>
<protein>
    <submittedName>
        <fullName evidence="1">Uncharacterized protein</fullName>
    </submittedName>
</protein>
<sequence length="274" mass="30823">MATASVSLRLRWHKKASVQSDCQIYHLVDEKSFTCLRVCGLFSDYVGLVNRASPNLASKSFVFSAYTLESSGTPRLNWYKRLDQNQVRLFIKSAVEKCSELPTGITLHSMRHGGRFYRVFESPERRFNFRELMAWCRWEDAKTCCEYLITRSITNEIDPRNLLRTNTNTSNSTVAEMNVQDLCNAIVKSLQNNVHVLPAAVVAADVACTLPPPVAAKSQRQMTLDSFVSHAVVPTSRSANEAWTMVYRRPGGRVVSTPAIVQQTNDAGRPPEVF</sequence>
<organism evidence="1 2">
    <name type="scientific">Aphanomyces astaci</name>
    <name type="common">Crayfish plague agent</name>
    <dbReference type="NCBI Taxonomy" id="112090"/>
    <lineage>
        <taxon>Eukaryota</taxon>
        <taxon>Sar</taxon>
        <taxon>Stramenopiles</taxon>
        <taxon>Oomycota</taxon>
        <taxon>Saprolegniomycetes</taxon>
        <taxon>Saprolegniales</taxon>
        <taxon>Verrucalvaceae</taxon>
        <taxon>Aphanomyces</taxon>
    </lineage>
</organism>
<dbReference type="Proteomes" id="UP000469452">
    <property type="component" value="Unassembled WGS sequence"/>
</dbReference>
<gene>
    <name evidence="1" type="ORF">AaE_011245</name>
</gene>
<evidence type="ECO:0000313" key="2">
    <source>
        <dbReference type="Proteomes" id="UP000469452"/>
    </source>
</evidence>
<comment type="caution">
    <text evidence="1">The sequence shown here is derived from an EMBL/GenBank/DDBJ whole genome shotgun (WGS) entry which is preliminary data.</text>
</comment>
<accession>A0A6A4ZTI8</accession>
<dbReference type="EMBL" id="VJMI01016957">
    <property type="protein sequence ID" value="KAF0715860.1"/>
    <property type="molecule type" value="Genomic_DNA"/>
</dbReference>
<dbReference type="VEuPathDB" id="FungiDB:H257_17868"/>
<dbReference type="GO" id="GO:0015074">
    <property type="term" value="P:DNA integration"/>
    <property type="evidence" value="ECO:0007669"/>
    <property type="project" value="InterPro"/>
</dbReference>
<dbReference type="InterPro" id="IPR013762">
    <property type="entry name" value="Integrase-like_cat_sf"/>
</dbReference>
<evidence type="ECO:0000313" key="1">
    <source>
        <dbReference type="EMBL" id="KAF0715860.1"/>
    </source>
</evidence>
<proteinExistence type="predicted"/>
<reference evidence="1 2" key="1">
    <citation type="submission" date="2019-06" db="EMBL/GenBank/DDBJ databases">
        <title>Genomics analysis of Aphanomyces spp. identifies a new class of oomycete effector associated with host adaptation.</title>
        <authorList>
            <person name="Gaulin E."/>
        </authorList>
    </citation>
    <scope>NUCLEOTIDE SEQUENCE [LARGE SCALE GENOMIC DNA]</scope>
    <source>
        <strain evidence="1 2">E</strain>
    </source>
</reference>
<dbReference type="AlphaFoldDB" id="A0A6A4ZTI8"/>
<name>A0A6A4ZTI8_APHAT</name>
<dbReference type="Gene3D" id="1.10.443.10">
    <property type="entry name" value="Intergrase catalytic core"/>
    <property type="match status" value="1"/>
</dbReference>
<dbReference type="GO" id="GO:0003677">
    <property type="term" value="F:DNA binding"/>
    <property type="evidence" value="ECO:0007669"/>
    <property type="project" value="InterPro"/>
</dbReference>